<feature type="region of interest" description="Disordered" evidence="2">
    <location>
        <begin position="110"/>
        <end position="142"/>
    </location>
</feature>
<evidence type="ECO:0000259" key="6">
    <source>
        <dbReference type="Pfam" id="PF23227"/>
    </source>
</evidence>
<keyword evidence="7" id="KW-1185">Reference proteome</keyword>
<dbReference type="InterPro" id="IPR045206">
    <property type="entry name" value="Maestro_heat-like_prot"/>
</dbReference>
<evidence type="ECO:0000256" key="2">
    <source>
        <dbReference type="SAM" id="MobiDB-lite"/>
    </source>
</evidence>
<organism evidence="7 8">
    <name type="scientific">Globodera rostochiensis</name>
    <name type="common">Golden nematode worm</name>
    <name type="synonym">Heterodera rostochiensis</name>
    <dbReference type="NCBI Taxonomy" id="31243"/>
    <lineage>
        <taxon>Eukaryota</taxon>
        <taxon>Metazoa</taxon>
        <taxon>Ecdysozoa</taxon>
        <taxon>Nematoda</taxon>
        <taxon>Chromadorea</taxon>
        <taxon>Rhabditida</taxon>
        <taxon>Tylenchina</taxon>
        <taxon>Tylenchomorpha</taxon>
        <taxon>Tylenchoidea</taxon>
        <taxon>Heteroderidae</taxon>
        <taxon>Heteroderinae</taxon>
        <taxon>Globodera</taxon>
    </lineage>
</organism>
<evidence type="ECO:0000313" key="7">
    <source>
        <dbReference type="Proteomes" id="UP000887572"/>
    </source>
</evidence>
<evidence type="ECO:0000256" key="1">
    <source>
        <dbReference type="ARBA" id="ARBA00022737"/>
    </source>
</evidence>
<feature type="compositionally biased region" description="Polar residues" evidence="2">
    <location>
        <begin position="1304"/>
        <end position="1331"/>
    </location>
</feature>
<feature type="region of interest" description="Disordered" evidence="2">
    <location>
        <begin position="1301"/>
        <end position="1333"/>
    </location>
</feature>
<dbReference type="InterPro" id="IPR016024">
    <property type="entry name" value="ARM-type_fold"/>
</dbReference>
<dbReference type="InterPro" id="IPR055406">
    <property type="entry name" value="HEAT_Maestro"/>
</dbReference>
<sequence>MAESMEEMDRATDVDREMDKSGFRRAQFDLFKHNFLESFDESGYATLEHLTLDATLKKEVVNMARRLQKARISLNSLPDRAAIEPESSEYSVRNLKLPEYSREEVEALLGRAESESDQQGQSGDKHLTAPYGSSIGQGQKGGDSVEWLCQSNEEYEKRIEALLGAGELLMNEWHEIKQYLQNNRPGKSERKAMVQNLQDLITALFDCSFASQQRASPALNSSIARALASLGAKQSNLFLSAVHTFLLQRGTKVMVEEESAIAKRHASRNKIQFGEDEPYPSLNRLAEKDKAFIFRSLATVLAEGHLLDNCNDQLEQQVLLIVNLSTQEMSMAKSDVNSDSLASATKEVLVTLGGKNGRFINQVMDALLNKFQPGSSTPPHKFVILTMAEIAQKNACGFVPFLHDILARIDALLGHVKVDSMRSAFCQSICAFAESVNESVVSVSSPQLQNHTLFGDDMASVASDSIPTAGEVNTTGSDAVENFADQFEKTYDVVLGWTGSAKDSKCRADAAECVGTLCLMIAKERVLKDLKKLDSLFRSLHKKAGSPEEQLAIVRGIANFLQTCCPDETLPIDHYLNDLFELLFPHVCVVTEQRVSIEDDHLSPNMLQIKIRNEVFRSFQVSSCRSADKEIYFILHKMQSPNENVKLGAINLLRHLLNSADVQMKENRSLITMGLKPFLVDEGATVRVKMSLCQLCVSLADNEYVQADEGGQQVMHFLLNNLIPPRYDPYTKRPIQPPPPAPTGGVGEGQSLQQQLHVQCAQALSTIANTSKSAHALLWPLLLEYVCLEHYAPVIGDIFKCLRILCAREKQAGRELDFNFGENPRLPGPVPVMSRLLVCMNGAPLNAFLNTRATEAFRLFVELANWFHEKFVDAELIPKLSTQMLAILEDFCGGALDFPKSPPASSSPPTGAKDEYVHTEFRSIRAQRWQAAVLEMLCTLIEAVDDQEWRESLAAIQAKQLGLFSSTMQEASSATLQPSHDKAFLMRCLGCTLARVHAPQFITEHLSLLFRQTQHGVTPERVGCAQAMGHCAASLDHADLVLTELENIAKWEHTKKGISSGVGGAGASGGSSSSGGGILSYIRDYSFGRTVDAEVLNLRSTLVLSYGYVVFYCPPEGLILRLQQTVLPFLRQYTATAKETIVREAHLETLNLIALSVHSNRIRDYKFEPRYECLTYVKTYLNEEKSPEQLNSWIRLLGAKAAASLVLLEPPLSDNEFFELANSLILNIFSICRERSGLKTLDPHCALGFPHFTPLRQGAWTFQRAITDQFYGTVHPVPSDDDAKPTEGDRKGPIKANVIASASKMAQPSKGSEQQRRGGNSNKLSLSTNCPANGKRVVDNGKIDDDEASTVMEATIMQCRNAIGNLVQRRPFVEPTLVKLLKIIHPFYGSEKDHERARAVDFTVLILHIYSENAADCSLGVAKEFTPLSHLLGRLCPRLCDSLGSVRLFALRAIWLAFKLSLLHRGHSPLDTDLVNSTLFDVGEFVDAHFGAVNEGRLDSNKCRAVISAMAKEVERWLPQNQVQMYISALFKMLSDRQSNVSSAAAQLLTCIISVRGHLLQLEAEVLFNKLLDHLGLAQTTMIQTYSELLNGFNLFSAHHQYLAIHVLLKQPLPYKQMMTEVWMMMARDHVQFVVAIDYIVDLLRANASSNYAIDAQQQQYAINKLRNVSIGQEVTESSSGGAGSEAGSRSGAQSPVFSPAVRPHFEFVDLGGGTFIKVVSSEACALLSALTELIKKGEPEEALLERVPLLLATLLQVLAALVDTQYSSAQKHAVVVLEKDAGVASGTSQTTTTSSMASTTTTSSATSAATTAPTAASVAQSSPAKKGGGKSQNPSTSSSFSPPLPVIVTAELTRLSTVPANLVASALKALLSRIGAVNVVERMNSERAWTNILNPQHFTQAIASFARAFLDFRPHFVGSLMAIEAARLESGPHVANEAERISATAVLSALITKSPHENGRFNPDLFVTCFQALEKALRDPNLTVRKLAIHGLGHTDHLRGAECEELLAQYVPRSIDAALAGLDDHGDRQDQLACESIAALDRLVAVSVPSLLVRVLPQLLLKVRPCFEKENAALRASAFSLFAGLGSSVGNCETFRESLQHNMMSIVLHLNDEEETVQRCCAKVLHTCASLLNSEHAAALVEQQLVDGKVPLSYADFLRQFGMILPLSFPDRLNTYALDCNNYFRSQSARIRQNAAMLIGFMLTALTPELRGTLSKDLIFSGLEQLLRDPDEDVRVQTVSAIALLYAFA</sequence>
<keyword evidence="1" id="KW-0677">Repeat</keyword>
<feature type="domain" description="MROH2B-like HEAT-repeats" evidence="4">
    <location>
        <begin position="1092"/>
        <end position="1234"/>
    </location>
</feature>
<feature type="compositionally biased region" description="Low complexity" evidence="2">
    <location>
        <begin position="1786"/>
        <end position="1825"/>
    </location>
</feature>
<dbReference type="PANTHER" id="PTHR23120">
    <property type="entry name" value="MAESTRO-RELATED HEAT DOMAIN-CONTAINING"/>
    <property type="match status" value="1"/>
</dbReference>
<feature type="domain" description="MROH2B-like N-terminal HEAT-repeats" evidence="5">
    <location>
        <begin position="307"/>
        <end position="444"/>
    </location>
</feature>
<dbReference type="GO" id="GO:0005737">
    <property type="term" value="C:cytoplasm"/>
    <property type="evidence" value="ECO:0007669"/>
    <property type="project" value="TreeGrafter"/>
</dbReference>
<dbReference type="Pfam" id="PF23210">
    <property type="entry name" value="HEAT_Maestro_2"/>
    <property type="match status" value="3"/>
</dbReference>
<feature type="domain" description="Maestro-like HEAT-repeats" evidence="3">
    <location>
        <begin position="1394"/>
        <end position="1630"/>
    </location>
</feature>
<name>A0A914H4D7_GLORO</name>
<feature type="domain" description="MROH2B-like HEAT-repeats" evidence="4">
    <location>
        <begin position="923"/>
        <end position="1056"/>
    </location>
</feature>
<dbReference type="InterPro" id="IPR011989">
    <property type="entry name" value="ARM-like"/>
</dbReference>
<dbReference type="Pfam" id="PF21047">
    <property type="entry name" value="HEAT_Maestro"/>
    <property type="match status" value="1"/>
</dbReference>
<accession>A0A914H4D7</accession>
<evidence type="ECO:0000259" key="4">
    <source>
        <dbReference type="Pfam" id="PF23210"/>
    </source>
</evidence>
<feature type="compositionally biased region" description="Low complexity" evidence="2">
    <location>
        <begin position="1686"/>
        <end position="1695"/>
    </location>
</feature>
<proteinExistence type="predicted"/>
<feature type="domain" description="Maestro/Maestro-like HEAT-repeats" evidence="6">
    <location>
        <begin position="1971"/>
        <end position="2246"/>
    </location>
</feature>
<protein>
    <submittedName>
        <fullName evidence="8">Non-specific serine/threonine protein kinase</fullName>
    </submittedName>
</protein>
<evidence type="ECO:0000259" key="5">
    <source>
        <dbReference type="Pfam" id="PF23221"/>
    </source>
</evidence>
<reference evidence="8" key="1">
    <citation type="submission" date="2022-11" db="UniProtKB">
        <authorList>
            <consortium name="WormBaseParasite"/>
        </authorList>
    </citation>
    <scope>IDENTIFICATION</scope>
</reference>
<evidence type="ECO:0000313" key="8">
    <source>
        <dbReference type="WBParaSite" id="Gr19_v10_g13538.t2"/>
    </source>
</evidence>
<dbReference type="Pfam" id="PF23221">
    <property type="entry name" value="HEAT_MROH2B_1st"/>
    <property type="match status" value="1"/>
</dbReference>
<dbReference type="Proteomes" id="UP000887572">
    <property type="component" value="Unplaced"/>
</dbReference>
<evidence type="ECO:0000259" key="3">
    <source>
        <dbReference type="Pfam" id="PF21047"/>
    </source>
</evidence>
<feature type="compositionally biased region" description="Low complexity" evidence="2">
    <location>
        <begin position="1832"/>
        <end position="1842"/>
    </location>
</feature>
<dbReference type="InterPro" id="IPR056282">
    <property type="entry name" value="MROH2B-like_N_HEAT"/>
</dbReference>
<dbReference type="Pfam" id="PF23227">
    <property type="entry name" value="HEAT_MROH2B_C"/>
    <property type="match status" value="1"/>
</dbReference>
<dbReference type="SUPFAM" id="SSF48371">
    <property type="entry name" value="ARM repeat"/>
    <property type="match status" value="2"/>
</dbReference>
<dbReference type="InterPro" id="IPR048465">
    <property type="entry name" value="Maestro-like_HEAT"/>
</dbReference>
<dbReference type="PANTHER" id="PTHR23120:SF0">
    <property type="entry name" value="MAESTRO HEAT-LIKE REPEAT FAMILY MEMBER 1"/>
    <property type="match status" value="1"/>
</dbReference>
<dbReference type="Gene3D" id="1.25.10.10">
    <property type="entry name" value="Leucine-rich Repeat Variant"/>
    <property type="match status" value="2"/>
</dbReference>
<feature type="region of interest" description="Disordered" evidence="2">
    <location>
        <begin position="1786"/>
        <end position="1842"/>
    </location>
</feature>
<dbReference type="InterPro" id="IPR055408">
    <property type="entry name" value="HEAT_MROH2B-like"/>
</dbReference>
<dbReference type="WBParaSite" id="Gr19_v10_g13538.t2">
    <property type="protein sequence ID" value="Gr19_v10_g13538.t2"/>
    <property type="gene ID" value="Gr19_v10_g13538"/>
</dbReference>
<feature type="region of interest" description="Disordered" evidence="2">
    <location>
        <begin position="1676"/>
        <end position="1695"/>
    </location>
</feature>
<feature type="domain" description="MROH2B-like HEAT-repeats" evidence="4">
    <location>
        <begin position="548"/>
        <end position="871"/>
    </location>
</feature>